<keyword evidence="1" id="KW-0812">Transmembrane</keyword>
<dbReference type="AlphaFoldDB" id="A0A5S9MSX5"/>
<gene>
    <name evidence="2" type="ORF">OPDIPICF_00149</name>
</gene>
<proteinExistence type="predicted"/>
<dbReference type="EMBL" id="CACSIO010000001">
    <property type="protein sequence ID" value="CAA0079933.1"/>
    <property type="molecule type" value="Genomic_DNA"/>
</dbReference>
<accession>A0A5S9MSX5</accession>
<keyword evidence="1" id="KW-0472">Membrane</keyword>
<protein>
    <recommendedName>
        <fullName evidence="4">SPOR domain-containing protein</fullName>
    </recommendedName>
</protein>
<evidence type="ECO:0000256" key="1">
    <source>
        <dbReference type="SAM" id="Phobius"/>
    </source>
</evidence>
<dbReference type="Proteomes" id="UP000441399">
    <property type="component" value="Unassembled WGS sequence"/>
</dbReference>
<reference evidence="2 3" key="1">
    <citation type="submission" date="2019-11" db="EMBL/GenBank/DDBJ databases">
        <authorList>
            <person name="Holert J."/>
        </authorList>
    </citation>
    <scope>NUCLEOTIDE SEQUENCE [LARGE SCALE GENOMIC DNA]</scope>
    <source>
        <strain evidence="2">SB11_3</strain>
    </source>
</reference>
<keyword evidence="3" id="KW-1185">Reference proteome</keyword>
<dbReference type="GO" id="GO:0042834">
    <property type="term" value="F:peptidoglycan binding"/>
    <property type="evidence" value="ECO:0007669"/>
    <property type="project" value="InterPro"/>
</dbReference>
<sequence length="264" mass="29215">MHCAFVWYIQCFDKNNGLGMRWILYFLVVINLLAFAWFQVKPADEASGVSVRAPLPADFDAAPALTLKSELSARQLAARDTRSPARSVGPVVGGAVDEMADDAMCLLLGPYPEVVSARSGKNRLVRQDVPAQIVELETPLQPLYWVYVVPLESRQKAIALLLKLQGEKVDSFMVTEPPYENAISLGLFSKEDSANRVMAEHLSGGLNVKKTLRERTSSALWLAVQPADLPKISPEVLNLLANEDFSIKKQEKRCKSVALLKSYQ</sequence>
<name>A0A5S9MSX5_9GAMM</name>
<evidence type="ECO:0000313" key="2">
    <source>
        <dbReference type="EMBL" id="CAA0079933.1"/>
    </source>
</evidence>
<dbReference type="InterPro" id="IPR036680">
    <property type="entry name" value="SPOR-like_sf"/>
</dbReference>
<evidence type="ECO:0000313" key="3">
    <source>
        <dbReference type="Proteomes" id="UP000441399"/>
    </source>
</evidence>
<evidence type="ECO:0008006" key="4">
    <source>
        <dbReference type="Google" id="ProtNLM"/>
    </source>
</evidence>
<organism evidence="2 3">
    <name type="scientific">BD1-7 clade bacterium</name>
    <dbReference type="NCBI Taxonomy" id="2029982"/>
    <lineage>
        <taxon>Bacteria</taxon>
        <taxon>Pseudomonadati</taxon>
        <taxon>Pseudomonadota</taxon>
        <taxon>Gammaproteobacteria</taxon>
        <taxon>Cellvibrionales</taxon>
        <taxon>Spongiibacteraceae</taxon>
        <taxon>BD1-7 clade</taxon>
    </lineage>
</organism>
<keyword evidence="1" id="KW-1133">Transmembrane helix</keyword>
<dbReference type="SUPFAM" id="SSF110997">
    <property type="entry name" value="Sporulation related repeat"/>
    <property type="match status" value="1"/>
</dbReference>
<feature type="transmembrane region" description="Helical" evidence="1">
    <location>
        <begin position="22"/>
        <end position="40"/>
    </location>
</feature>